<dbReference type="EMBL" id="AP022839">
    <property type="protein sequence ID" value="BCA94733.1"/>
    <property type="molecule type" value="Genomic_DNA"/>
</dbReference>
<evidence type="ECO:0000313" key="3">
    <source>
        <dbReference type="EMBL" id="BCA94733.1"/>
    </source>
</evidence>
<dbReference type="EMBL" id="AP022839">
    <property type="protein sequence ID" value="BCA93670.1"/>
    <property type="molecule type" value="Genomic_DNA"/>
</dbReference>
<dbReference type="InterPro" id="IPR011250">
    <property type="entry name" value="OMP/PagP_B-barrel"/>
</dbReference>
<dbReference type="Gene3D" id="2.40.160.20">
    <property type="match status" value="1"/>
</dbReference>
<dbReference type="EMBL" id="AP022839">
    <property type="protein sequence ID" value="BCA96349.1"/>
    <property type="molecule type" value="Genomic_DNA"/>
</dbReference>
<feature type="signal peptide" evidence="1">
    <location>
        <begin position="1"/>
        <end position="21"/>
    </location>
</feature>
<dbReference type="EMBL" id="AP022839">
    <property type="protein sequence ID" value="BCA95757.1"/>
    <property type="molecule type" value="Genomic_DNA"/>
</dbReference>
<sequence>MKHRLVLSLITAGVLGSTASAGTMGPVMAIKDWTWVGSVSAGPVWARGGETQTFYLAPEIEKTYAARKSTNALASGELFVGIQKSLSSQWLGQLGLAVTTTGSAHLQGIIWDDADPQFDNYSYQYKVRNTRIAAKGKLLLDKGYWLMPWVSASLGVGFNRTHEFTNTPLIFEALPNANFTDHTKTALTYTLGAGVQKSLNDHWQVGVGYEFADWGKSELGRAFGQTMNSGLALNHLYTNGVLVNLTYVA</sequence>
<evidence type="ECO:0000313" key="7">
    <source>
        <dbReference type="Proteomes" id="UP000502894"/>
    </source>
</evidence>
<feature type="chain" id="PRO_5036173942" description="Opacity protein and related surface antigens" evidence="1">
    <location>
        <begin position="22"/>
        <end position="249"/>
    </location>
</feature>
<accession>A0A6F8T6H9</accession>
<dbReference type="SUPFAM" id="SSF56925">
    <property type="entry name" value="OMPA-like"/>
    <property type="match status" value="1"/>
</dbReference>
<evidence type="ECO:0000313" key="4">
    <source>
        <dbReference type="EMBL" id="BCA95757.1"/>
    </source>
</evidence>
<dbReference type="KEGG" id="lant:TUM19329_00310"/>
<evidence type="ECO:0000313" key="5">
    <source>
        <dbReference type="EMBL" id="BCA95895.1"/>
    </source>
</evidence>
<keyword evidence="7" id="KW-1185">Reference proteome</keyword>
<dbReference type="EMBL" id="AP022839">
    <property type="protein sequence ID" value="BCA95895.1"/>
    <property type="molecule type" value="Genomic_DNA"/>
</dbReference>
<dbReference type="KEGG" id="lant:TUM19329_27100"/>
<keyword evidence="1" id="KW-0732">Signal</keyword>
<name>A0A6F8T6H9_9GAMM</name>
<dbReference type="Proteomes" id="UP000502894">
    <property type="component" value="Chromosome"/>
</dbReference>
<gene>
    <name evidence="2" type="ORF">TUM19329_00310</name>
    <name evidence="3" type="ORF">TUM19329_10940</name>
    <name evidence="4" type="ORF">TUM19329_21180</name>
    <name evidence="5" type="ORF">TUM19329_22560</name>
    <name evidence="6" type="ORF">TUM19329_27100</name>
</gene>
<evidence type="ECO:0000313" key="6">
    <source>
        <dbReference type="EMBL" id="BCA96349.1"/>
    </source>
</evidence>
<dbReference type="AlphaFoldDB" id="A0A6F8T6H9"/>
<dbReference type="RefSeq" id="WP_173235454.1">
    <property type="nucleotide sequence ID" value="NZ_AP022839.1"/>
</dbReference>
<evidence type="ECO:0000256" key="1">
    <source>
        <dbReference type="SAM" id="SignalP"/>
    </source>
</evidence>
<dbReference type="KEGG" id="lant:TUM19329_22560"/>
<evidence type="ECO:0000313" key="2">
    <source>
        <dbReference type="EMBL" id="BCA93670.1"/>
    </source>
</evidence>
<evidence type="ECO:0008006" key="8">
    <source>
        <dbReference type="Google" id="ProtNLM"/>
    </source>
</evidence>
<organism evidence="4 7">
    <name type="scientific">Legionella antarctica</name>
    <dbReference type="NCBI Taxonomy" id="2708020"/>
    <lineage>
        <taxon>Bacteria</taxon>
        <taxon>Pseudomonadati</taxon>
        <taxon>Pseudomonadota</taxon>
        <taxon>Gammaproteobacteria</taxon>
        <taxon>Legionellales</taxon>
        <taxon>Legionellaceae</taxon>
        <taxon>Legionella</taxon>
    </lineage>
</organism>
<proteinExistence type="predicted"/>
<reference evidence="4" key="1">
    <citation type="journal article" date="2020" name="Microbiol. Resour. Announc.">
        <title>Complete Genome Sequence of Novel Psychrotolerant Legionella Strain TUM19329, Isolated from Antarctic Lake Sediment.</title>
        <authorList>
            <person name="Shimada S."/>
            <person name="Nakai R."/>
            <person name="Aoki K."/>
            <person name="Shimoeda N."/>
            <person name="Ohno G."/>
            <person name="Miyazaki Y."/>
            <person name="Kudoh S."/>
            <person name="Imura S."/>
            <person name="Watanabe K."/>
            <person name="Ishii Y."/>
            <person name="Tateda K."/>
        </authorList>
    </citation>
    <scope>NUCLEOTIDE SEQUENCE [LARGE SCALE GENOMIC DNA]</scope>
    <source>
        <strain evidence="4">TUM19329</strain>
    </source>
</reference>
<dbReference type="KEGG" id="lant:TUM19329_10940"/>
<protein>
    <recommendedName>
        <fullName evidence="8">Opacity protein and related surface antigens</fullName>
    </recommendedName>
</protein>
<dbReference type="KEGG" id="lant:TUM19329_21180"/>